<dbReference type="EMBL" id="JQFK01002249">
    <property type="protein sequence ID" value="KGK32450.1"/>
    <property type="molecule type" value="Genomic_DNA"/>
</dbReference>
<comment type="caution">
    <text evidence="2">The sequence shown here is derived from an EMBL/GenBank/DDBJ whole genome shotgun (WGS) entry which is preliminary data.</text>
</comment>
<gene>
    <name evidence="2" type="ORF">JL09_g6943</name>
</gene>
<evidence type="ECO:0000313" key="3">
    <source>
        <dbReference type="Proteomes" id="UP000029867"/>
    </source>
</evidence>
<feature type="non-terminal residue" evidence="2">
    <location>
        <position position="54"/>
    </location>
</feature>
<dbReference type="AlphaFoldDB" id="A0A099NIT1"/>
<feature type="compositionally biased region" description="Acidic residues" evidence="1">
    <location>
        <begin position="39"/>
        <end position="54"/>
    </location>
</feature>
<evidence type="ECO:0000256" key="1">
    <source>
        <dbReference type="SAM" id="MobiDB-lite"/>
    </source>
</evidence>
<accession>A0A099NIT1</accession>
<evidence type="ECO:0000313" key="2">
    <source>
        <dbReference type="EMBL" id="KGK32450.1"/>
    </source>
</evidence>
<name>A0A099NIT1_PICKU</name>
<sequence>MNGDGTIDVGTETELAGRNRSFKTLMEFQMEGTEHKEEEVVDEDDEDADVHEEE</sequence>
<dbReference type="Proteomes" id="UP000029867">
    <property type="component" value="Unassembled WGS sequence"/>
</dbReference>
<dbReference type="HOGENOM" id="CLU_3055981_0_0_1"/>
<feature type="region of interest" description="Disordered" evidence="1">
    <location>
        <begin position="31"/>
        <end position="54"/>
    </location>
</feature>
<proteinExistence type="predicted"/>
<reference evidence="3" key="1">
    <citation type="journal article" date="2014" name="Microb. Cell Fact.">
        <title>Exploiting Issatchenkia orientalis SD108 for succinic acid production.</title>
        <authorList>
            <person name="Xiao H."/>
            <person name="Shao Z."/>
            <person name="Jiang Y."/>
            <person name="Dole S."/>
            <person name="Zhao H."/>
        </authorList>
    </citation>
    <scope>NUCLEOTIDE SEQUENCE [LARGE SCALE GENOMIC DNA]</scope>
    <source>
        <strain evidence="3">SD108</strain>
    </source>
</reference>
<organism evidence="2 3">
    <name type="scientific">Pichia kudriavzevii</name>
    <name type="common">Yeast</name>
    <name type="synonym">Issatchenkia orientalis</name>
    <dbReference type="NCBI Taxonomy" id="4909"/>
    <lineage>
        <taxon>Eukaryota</taxon>
        <taxon>Fungi</taxon>
        <taxon>Dikarya</taxon>
        <taxon>Ascomycota</taxon>
        <taxon>Saccharomycotina</taxon>
        <taxon>Pichiomycetes</taxon>
        <taxon>Pichiales</taxon>
        <taxon>Pichiaceae</taxon>
        <taxon>Pichia</taxon>
    </lineage>
</organism>
<protein>
    <submittedName>
        <fullName evidence="2">Uncharacterized protein</fullName>
    </submittedName>
</protein>